<dbReference type="RefSeq" id="WP_146569135.1">
    <property type="nucleotide sequence ID" value="NZ_CP042306.1"/>
</dbReference>
<sequence>MAAEPIVGLAKTLKDRARCRRSGLTQRVEYGGRQLIEQHGDADLKGARIAQRAGGRAQVVARGGAS</sequence>
<gene>
    <name evidence="1" type="ORF">FPZ24_00015</name>
</gene>
<evidence type="ECO:0000313" key="1">
    <source>
        <dbReference type="EMBL" id="QDZ06059.1"/>
    </source>
</evidence>
<protein>
    <submittedName>
        <fullName evidence="1">Uncharacterized protein</fullName>
    </submittedName>
</protein>
<dbReference type="AlphaFoldDB" id="A0A5B8LDS6"/>
<accession>A0A5B8LDS6</accession>
<proteinExistence type="predicted"/>
<organism evidence="1 2">
    <name type="scientific">Sphingomonas panacisoli</name>
    <dbReference type="NCBI Taxonomy" id="1813879"/>
    <lineage>
        <taxon>Bacteria</taxon>
        <taxon>Pseudomonadati</taxon>
        <taxon>Pseudomonadota</taxon>
        <taxon>Alphaproteobacteria</taxon>
        <taxon>Sphingomonadales</taxon>
        <taxon>Sphingomonadaceae</taxon>
        <taxon>Sphingomonas</taxon>
    </lineage>
</organism>
<name>A0A5B8LDS6_9SPHN</name>
<dbReference type="EMBL" id="CP042306">
    <property type="protein sequence ID" value="QDZ06059.1"/>
    <property type="molecule type" value="Genomic_DNA"/>
</dbReference>
<keyword evidence="2" id="KW-1185">Reference proteome</keyword>
<evidence type="ECO:0000313" key="2">
    <source>
        <dbReference type="Proteomes" id="UP000315673"/>
    </source>
</evidence>
<dbReference type="Proteomes" id="UP000315673">
    <property type="component" value="Chromosome"/>
</dbReference>
<reference evidence="1 2" key="1">
    <citation type="submission" date="2019-07" db="EMBL/GenBank/DDBJ databases">
        <title>Full genome sequence of Sphingomonas sp. 4R-6-7(HKS19).</title>
        <authorList>
            <person name="Im W.-T."/>
        </authorList>
    </citation>
    <scope>NUCLEOTIDE SEQUENCE [LARGE SCALE GENOMIC DNA]</scope>
    <source>
        <strain evidence="1 2">HKS19</strain>
    </source>
</reference>
<dbReference type="KEGG" id="spai:FPZ24_00015"/>